<feature type="region of interest" description="Disordered" evidence="1">
    <location>
        <begin position="189"/>
        <end position="211"/>
    </location>
</feature>
<proteinExistence type="predicted"/>
<dbReference type="EMBL" id="JARKIE010000513">
    <property type="protein sequence ID" value="KAJ7631518.1"/>
    <property type="molecule type" value="Genomic_DNA"/>
</dbReference>
<gene>
    <name evidence="2" type="ORF">B0H17DRAFT_1150242</name>
</gene>
<dbReference type="AlphaFoldDB" id="A0AAD7BVC2"/>
<evidence type="ECO:0000256" key="1">
    <source>
        <dbReference type="SAM" id="MobiDB-lite"/>
    </source>
</evidence>
<evidence type="ECO:0000313" key="2">
    <source>
        <dbReference type="EMBL" id="KAJ7631518.1"/>
    </source>
</evidence>
<protein>
    <submittedName>
        <fullName evidence="2">Uncharacterized protein</fullName>
    </submittedName>
</protein>
<sequence>MQMKVEDFDTSAEPPWDTEDQRTRCGTAEFQQDVHGMGFPGLVEQDGLMSTTEGGGWRYGYMGMKPQQSHTKEDLVEERLITPLSLTPASAQSHPKPRNYATARPVIHTRSIAVTRGDHPLENLSDVNSTYYVMCEVSEGAPVMRQWRRRTNSDDVGGVGVASAQTCSVMLGAASSVSERGIDEPWELGTHPGSVLRIPGAEGAAAHQRSR</sequence>
<dbReference type="Proteomes" id="UP001221757">
    <property type="component" value="Unassembled WGS sequence"/>
</dbReference>
<reference evidence="2" key="1">
    <citation type="submission" date="2023-03" db="EMBL/GenBank/DDBJ databases">
        <title>Massive genome expansion in bonnet fungi (Mycena s.s.) driven by repeated elements and novel gene families across ecological guilds.</title>
        <authorList>
            <consortium name="Lawrence Berkeley National Laboratory"/>
            <person name="Harder C.B."/>
            <person name="Miyauchi S."/>
            <person name="Viragh M."/>
            <person name="Kuo A."/>
            <person name="Thoen E."/>
            <person name="Andreopoulos B."/>
            <person name="Lu D."/>
            <person name="Skrede I."/>
            <person name="Drula E."/>
            <person name="Henrissat B."/>
            <person name="Morin E."/>
            <person name="Kohler A."/>
            <person name="Barry K."/>
            <person name="LaButti K."/>
            <person name="Morin E."/>
            <person name="Salamov A."/>
            <person name="Lipzen A."/>
            <person name="Mereny Z."/>
            <person name="Hegedus B."/>
            <person name="Baldrian P."/>
            <person name="Stursova M."/>
            <person name="Weitz H."/>
            <person name="Taylor A."/>
            <person name="Grigoriev I.V."/>
            <person name="Nagy L.G."/>
            <person name="Martin F."/>
            <person name="Kauserud H."/>
        </authorList>
    </citation>
    <scope>NUCLEOTIDE SEQUENCE</scope>
    <source>
        <strain evidence="2">CBHHK067</strain>
    </source>
</reference>
<keyword evidence="3" id="KW-1185">Reference proteome</keyword>
<comment type="caution">
    <text evidence="2">The sequence shown here is derived from an EMBL/GenBank/DDBJ whole genome shotgun (WGS) entry which is preliminary data.</text>
</comment>
<name>A0AAD7BVC2_MYCRO</name>
<accession>A0AAD7BVC2</accession>
<feature type="region of interest" description="Disordered" evidence="1">
    <location>
        <begin position="1"/>
        <end position="23"/>
    </location>
</feature>
<evidence type="ECO:0000313" key="3">
    <source>
        <dbReference type="Proteomes" id="UP001221757"/>
    </source>
</evidence>
<organism evidence="2 3">
    <name type="scientific">Mycena rosella</name>
    <name type="common">Pink bonnet</name>
    <name type="synonym">Agaricus rosellus</name>
    <dbReference type="NCBI Taxonomy" id="1033263"/>
    <lineage>
        <taxon>Eukaryota</taxon>
        <taxon>Fungi</taxon>
        <taxon>Dikarya</taxon>
        <taxon>Basidiomycota</taxon>
        <taxon>Agaricomycotina</taxon>
        <taxon>Agaricomycetes</taxon>
        <taxon>Agaricomycetidae</taxon>
        <taxon>Agaricales</taxon>
        <taxon>Marasmiineae</taxon>
        <taxon>Mycenaceae</taxon>
        <taxon>Mycena</taxon>
    </lineage>
</organism>